<keyword evidence="16" id="KW-1185">Reference proteome</keyword>
<comment type="cofactor">
    <cofactor evidence="1">
        <name>a divalent metal cation</name>
        <dbReference type="ChEBI" id="CHEBI:60240"/>
    </cofactor>
</comment>
<gene>
    <name evidence="15" type="ORF">NDU88_006329</name>
</gene>
<keyword evidence="7" id="KW-0540">Nuclease</keyword>
<comment type="subcellular location">
    <subcellularLocation>
        <location evidence="3">Cytoplasm</location>
    </subcellularLocation>
    <subcellularLocation>
        <location evidence="2">Nucleus</location>
    </subcellularLocation>
</comment>
<dbReference type="PRINTS" id="PR02086">
    <property type="entry name" value="PUTNUCHARBI1"/>
</dbReference>
<dbReference type="AlphaFoldDB" id="A0AAV7NSZ1"/>
<dbReference type="InterPro" id="IPR027806">
    <property type="entry name" value="HARBI1_dom"/>
</dbReference>
<accession>A0AAV7NSZ1</accession>
<dbReference type="GO" id="GO:0005634">
    <property type="term" value="C:nucleus"/>
    <property type="evidence" value="ECO:0007669"/>
    <property type="project" value="UniProtKB-SubCell"/>
</dbReference>
<evidence type="ECO:0000256" key="13">
    <source>
        <dbReference type="SAM" id="MobiDB-lite"/>
    </source>
</evidence>
<keyword evidence="8" id="KW-0479">Metal-binding</keyword>
<dbReference type="PANTHER" id="PTHR22930">
    <property type="match status" value="1"/>
</dbReference>
<evidence type="ECO:0000256" key="11">
    <source>
        <dbReference type="ARBA" id="ARBA00030126"/>
    </source>
</evidence>
<evidence type="ECO:0000256" key="9">
    <source>
        <dbReference type="ARBA" id="ARBA00022801"/>
    </source>
</evidence>
<evidence type="ECO:0000256" key="5">
    <source>
        <dbReference type="ARBA" id="ARBA00015519"/>
    </source>
</evidence>
<evidence type="ECO:0000313" key="16">
    <source>
        <dbReference type="Proteomes" id="UP001066276"/>
    </source>
</evidence>
<evidence type="ECO:0000256" key="10">
    <source>
        <dbReference type="ARBA" id="ARBA00023242"/>
    </source>
</evidence>
<keyword evidence="10" id="KW-0539">Nucleus</keyword>
<keyword evidence="9" id="KW-0378">Hydrolase</keyword>
<organism evidence="15 16">
    <name type="scientific">Pleurodeles waltl</name>
    <name type="common">Iberian ribbed newt</name>
    <dbReference type="NCBI Taxonomy" id="8319"/>
    <lineage>
        <taxon>Eukaryota</taxon>
        <taxon>Metazoa</taxon>
        <taxon>Chordata</taxon>
        <taxon>Craniata</taxon>
        <taxon>Vertebrata</taxon>
        <taxon>Euteleostomi</taxon>
        <taxon>Amphibia</taxon>
        <taxon>Batrachia</taxon>
        <taxon>Caudata</taxon>
        <taxon>Salamandroidea</taxon>
        <taxon>Salamandridae</taxon>
        <taxon>Pleurodelinae</taxon>
        <taxon>Pleurodeles</taxon>
    </lineage>
</organism>
<sequence length="386" mass="43222">MYGGQCLCVGDEKDMVGHECDGPDGMTNHFSAVFYLQVSAHQKKCIWRAIAKEVWTLGVFDRQSTHCCKQWEDLHRWERKMAEAQLGLASQQGRGAHRTLTPLMFRILAVAYPELDGRLRASQQPQGETKLLAVLHLLASGSFQTTGALVGGISQPSSSAFLPKVLDAIVRLTPRHICFPNTLQKQQETKQGFYAISGFPHVLGAIDCTHVRLVPPAATEHLYRNRKHTHSINVQAIVDQQGLITNIVAKYPGSVHDSFIFRHCTINQHFQDGRYGNGLLVADQGYGIQPWLMTPFGNPSTAAERAYNDAHKRTRSIVERTFGILKSRFRCLDITGGSLLYSPEMVYPYMPEDEEEEDAGLQQEGEQPNTAAGVRRRQQIVNNFFS</sequence>
<keyword evidence="6" id="KW-0963">Cytoplasm</keyword>
<evidence type="ECO:0000256" key="3">
    <source>
        <dbReference type="ARBA" id="ARBA00004496"/>
    </source>
</evidence>
<dbReference type="PANTHER" id="PTHR22930:SF267">
    <property type="entry name" value="NUCLEASE HARBI1-RELATED"/>
    <property type="match status" value="1"/>
</dbReference>
<comment type="function">
    <text evidence="12">Transposase-derived protein that may have nuclease activity. Does not have transposase activity.</text>
</comment>
<dbReference type="GO" id="GO:0004518">
    <property type="term" value="F:nuclease activity"/>
    <property type="evidence" value="ECO:0007669"/>
    <property type="project" value="UniProtKB-KW"/>
</dbReference>
<proteinExistence type="inferred from homology"/>
<dbReference type="InterPro" id="IPR026103">
    <property type="entry name" value="HARBI1_animal"/>
</dbReference>
<comment type="caution">
    <text evidence="15">The sequence shown here is derived from an EMBL/GenBank/DDBJ whole genome shotgun (WGS) entry which is preliminary data.</text>
</comment>
<dbReference type="GO" id="GO:0016787">
    <property type="term" value="F:hydrolase activity"/>
    <property type="evidence" value="ECO:0007669"/>
    <property type="project" value="UniProtKB-KW"/>
</dbReference>
<evidence type="ECO:0000256" key="1">
    <source>
        <dbReference type="ARBA" id="ARBA00001968"/>
    </source>
</evidence>
<reference evidence="15" key="1">
    <citation type="journal article" date="2022" name="bioRxiv">
        <title>Sequencing and chromosome-scale assembly of the giantPleurodeles waltlgenome.</title>
        <authorList>
            <person name="Brown T."/>
            <person name="Elewa A."/>
            <person name="Iarovenko S."/>
            <person name="Subramanian E."/>
            <person name="Araus A.J."/>
            <person name="Petzold A."/>
            <person name="Susuki M."/>
            <person name="Suzuki K.-i.T."/>
            <person name="Hayashi T."/>
            <person name="Toyoda A."/>
            <person name="Oliveira C."/>
            <person name="Osipova E."/>
            <person name="Leigh N.D."/>
            <person name="Simon A."/>
            <person name="Yun M.H."/>
        </authorList>
    </citation>
    <scope>NUCLEOTIDE SEQUENCE</scope>
    <source>
        <strain evidence="15">20211129_DDA</strain>
        <tissue evidence="15">Liver</tissue>
    </source>
</reference>
<evidence type="ECO:0000259" key="14">
    <source>
        <dbReference type="Pfam" id="PF13359"/>
    </source>
</evidence>
<dbReference type="EMBL" id="JANPWB010000012">
    <property type="protein sequence ID" value="KAJ1118134.1"/>
    <property type="molecule type" value="Genomic_DNA"/>
</dbReference>
<evidence type="ECO:0000256" key="6">
    <source>
        <dbReference type="ARBA" id="ARBA00022490"/>
    </source>
</evidence>
<evidence type="ECO:0000256" key="2">
    <source>
        <dbReference type="ARBA" id="ARBA00004123"/>
    </source>
</evidence>
<feature type="region of interest" description="Disordered" evidence="13">
    <location>
        <begin position="353"/>
        <end position="376"/>
    </location>
</feature>
<feature type="domain" description="DDE Tnp4" evidence="14">
    <location>
        <begin position="206"/>
        <end position="336"/>
    </location>
</feature>
<dbReference type="GO" id="GO:0005737">
    <property type="term" value="C:cytoplasm"/>
    <property type="evidence" value="ECO:0007669"/>
    <property type="project" value="UniProtKB-SubCell"/>
</dbReference>
<dbReference type="GO" id="GO:0046872">
    <property type="term" value="F:metal ion binding"/>
    <property type="evidence" value="ECO:0007669"/>
    <property type="project" value="UniProtKB-KW"/>
</dbReference>
<name>A0AAV7NSZ1_PLEWA</name>
<evidence type="ECO:0000313" key="15">
    <source>
        <dbReference type="EMBL" id="KAJ1118134.1"/>
    </source>
</evidence>
<dbReference type="Pfam" id="PF13359">
    <property type="entry name" value="DDE_Tnp_4"/>
    <property type="match status" value="1"/>
</dbReference>
<evidence type="ECO:0000256" key="4">
    <source>
        <dbReference type="ARBA" id="ARBA00006958"/>
    </source>
</evidence>
<dbReference type="Proteomes" id="UP001066276">
    <property type="component" value="Chromosome 8"/>
</dbReference>
<dbReference type="InterPro" id="IPR045249">
    <property type="entry name" value="HARBI1-like"/>
</dbReference>
<evidence type="ECO:0000256" key="8">
    <source>
        <dbReference type="ARBA" id="ARBA00022723"/>
    </source>
</evidence>
<evidence type="ECO:0000256" key="7">
    <source>
        <dbReference type="ARBA" id="ARBA00022722"/>
    </source>
</evidence>
<evidence type="ECO:0000256" key="12">
    <source>
        <dbReference type="ARBA" id="ARBA00045850"/>
    </source>
</evidence>
<protein>
    <recommendedName>
        <fullName evidence="5">Putative nuclease HARBI1</fullName>
    </recommendedName>
    <alternativeName>
        <fullName evidence="11">Harbinger transposase-derived nuclease</fullName>
    </alternativeName>
</protein>
<comment type="similarity">
    <text evidence="4">Belongs to the HARBI1 family.</text>
</comment>